<organism evidence="1 2">
    <name type="scientific">Pleurodeles waltl</name>
    <name type="common">Iberian ribbed newt</name>
    <dbReference type="NCBI Taxonomy" id="8319"/>
    <lineage>
        <taxon>Eukaryota</taxon>
        <taxon>Metazoa</taxon>
        <taxon>Chordata</taxon>
        <taxon>Craniata</taxon>
        <taxon>Vertebrata</taxon>
        <taxon>Euteleostomi</taxon>
        <taxon>Amphibia</taxon>
        <taxon>Batrachia</taxon>
        <taxon>Caudata</taxon>
        <taxon>Salamandroidea</taxon>
        <taxon>Salamandridae</taxon>
        <taxon>Pleurodelinae</taxon>
        <taxon>Pleurodeles</taxon>
    </lineage>
</organism>
<evidence type="ECO:0000313" key="2">
    <source>
        <dbReference type="Proteomes" id="UP001066276"/>
    </source>
</evidence>
<comment type="caution">
    <text evidence="1">The sequence shown here is derived from an EMBL/GenBank/DDBJ whole genome shotgun (WGS) entry which is preliminary data.</text>
</comment>
<dbReference type="Proteomes" id="UP001066276">
    <property type="component" value="Chromosome 1_1"/>
</dbReference>
<dbReference type="Gene3D" id="3.30.250.20">
    <property type="entry name" value="L1 transposable element, C-terminal domain"/>
    <property type="match status" value="1"/>
</dbReference>
<gene>
    <name evidence="1" type="ORF">NDU88_005689</name>
</gene>
<name>A0AAV7WVF3_PLEWA</name>
<dbReference type="InterPro" id="IPR042566">
    <property type="entry name" value="L1_C"/>
</dbReference>
<sequence>MRNVLQPVGLSNVFVVERAHRALAAPSRPGAPPRPIIASLLNYKDRNCILRAAREPDKAVFENCQISIYPSYTNKVPNSRKGFPEVRARLYAMKIRYMLLYPARLKVLSGGKSHYFEHPEEVWRWLEMWDKVTPGRSGRTGLVAHGVSGVDGSDWRISGENQIEGTAEQGVDADTRIEIQQDGTMAVVVLALAD</sequence>
<reference evidence="1" key="1">
    <citation type="journal article" date="2022" name="bioRxiv">
        <title>Sequencing and chromosome-scale assembly of the giantPleurodeles waltlgenome.</title>
        <authorList>
            <person name="Brown T."/>
            <person name="Elewa A."/>
            <person name="Iarovenko S."/>
            <person name="Subramanian E."/>
            <person name="Araus A.J."/>
            <person name="Petzold A."/>
            <person name="Susuki M."/>
            <person name="Suzuki K.-i.T."/>
            <person name="Hayashi T."/>
            <person name="Toyoda A."/>
            <person name="Oliveira C."/>
            <person name="Osipova E."/>
            <person name="Leigh N.D."/>
            <person name="Simon A."/>
            <person name="Yun M.H."/>
        </authorList>
    </citation>
    <scope>NUCLEOTIDE SEQUENCE</scope>
    <source>
        <strain evidence="1">20211129_DDA</strain>
        <tissue evidence="1">Liver</tissue>
    </source>
</reference>
<dbReference type="AlphaFoldDB" id="A0AAV7WVF3"/>
<evidence type="ECO:0000313" key="1">
    <source>
        <dbReference type="EMBL" id="KAJ1218104.1"/>
    </source>
</evidence>
<keyword evidence="2" id="KW-1185">Reference proteome</keyword>
<protein>
    <submittedName>
        <fullName evidence="1">Uncharacterized protein</fullName>
    </submittedName>
</protein>
<dbReference type="EMBL" id="JANPWB010000001">
    <property type="protein sequence ID" value="KAJ1218104.1"/>
    <property type="molecule type" value="Genomic_DNA"/>
</dbReference>
<proteinExistence type="predicted"/>
<accession>A0AAV7WVF3</accession>